<dbReference type="InterPro" id="IPR018649">
    <property type="entry name" value="SHOCT"/>
</dbReference>
<feature type="compositionally biased region" description="Polar residues" evidence="1">
    <location>
        <begin position="143"/>
        <end position="161"/>
    </location>
</feature>
<dbReference type="Proteomes" id="UP001431209">
    <property type="component" value="Unassembled WGS sequence"/>
</dbReference>
<feature type="domain" description="SHOCT" evidence="2">
    <location>
        <begin position="167"/>
        <end position="194"/>
    </location>
</feature>
<proteinExistence type="predicted"/>
<reference evidence="3 4" key="1">
    <citation type="submission" date="2024-03" db="EMBL/GenBank/DDBJ databases">
        <title>The Acrasis kona genome and developmental transcriptomes reveal deep origins of eukaryotic multicellular pathways.</title>
        <authorList>
            <person name="Sheikh S."/>
            <person name="Fu C.-J."/>
            <person name="Brown M.W."/>
            <person name="Baldauf S.L."/>
        </authorList>
    </citation>
    <scope>NUCLEOTIDE SEQUENCE [LARGE SCALE GENOMIC DNA]</scope>
    <source>
        <strain evidence="3 4">ATCC MYA-3509</strain>
    </source>
</reference>
<keyword evidence="4" id="KW-1185">Reference proteome</keyword>
<protein>
    <submittedName>
        <fullName evidence="3">TgtA</fullName>
    </submittedName>
</protein>
<evidence type="ECO:0000259" key="2">
    <source>
        <dbReference type="Pfam" id="PF09851"/>
    </source>
</evidence>
<comment type="caution">
    <text evidence="3">The sequence shown here is derived from an EMBL/GenBank/DDBJ whole genome shotgun (WGS) entry which is preliminary data.</text>
</comment>
<accession>A0AAW2YL49</accession>
<evidence type="ECO:0000313" key="4">
    <source>
        <dbReference type="Proteomes" id="UP001431209"/>
    </source>
</evidence>
<feature type="region of interest" description="Disordered" evidence="1">
    <location>
        <begin position="138"/>
        <end position="161"/>
    </location>
</feature>
<sequence length="196" mass="21957">MTDVHLVVKDVPAEEGEPFQLFIDEVLVYEDTTGTADDEVTVKVEQKGFARAHNIKLRIKIDKNHLNSVQQFNVTDNGTYIGIFSDQGRLKVMQRHDGNFSIKPKEATMISANPKNFRTVKKEEHKAQGFVVNPITGEKRVMSPSSPQKTAAPTDAPSNTGERNYLEELEMLASLRDKGILTDEEFTAKKIQILGL</sequence>
<gene>
    <name evidence="3" type="ORF">AKO1_005767</name>
</gene>
<evidence type="ECO:0000313" key="3">
    <source>
        <dbReference type="EMBL" id="KAL0477359.1"/>
    </source>
</evidence>
<evidence type="ECO:0000256" key="1">
    <source>
        <dbReference type="SAM" id="MobiDB-lite"/>
    </source>
</evidence>
<dbReference type="Pfam" id="PF09851">
    <property type="entry name" value="SHOCT"/>
    <property type="match status" value="1"/>
</dbReference>
<name>A0AAW2YL49_9EUKA</name>
<dbReference type="EMBL" id="JAOPGA020000167">
    <property type="protein sequence ID" value="KAL0477359.1"/>
    <property type="molecule type" value="Genomic_DNA"/>
</dbReference>
<organism evidence="3 4">
    <name type="scientific">Acrasis kona</name>
    <dbReference type="NCBI Taxonomy" id="1008807"/>
    <lineage>
        <taxon>Eukaryota</taxon>
        <taxon>Discoba</taxon>
        <taxon>Heterolobosea</taxon>
        <taxon>Tetramitia</taxon>
        <taxon>Eutetramitia</taxon>
        <taxon>Acrasidae</taxon>
        <taxon>Acrasis</taxon>
    </lineage>
</organism>
<dbReference type="AlphaFoldDB" id="A0AAW2YL49"/>